<feature type="transmembrane region" description="Helical" evidence="5">
    <location>
        <begin position="459"/>
        <end position="476"/>
    </location>
</feature>
<protein>
    <submittedName>
        <fullName evidence="7">O-antigen ligase family protein</fullName>
    </submittedName>
</protein>
<feature type="transmembrane region" description="Helical" evidence="5">
    <location>
        <begin position="185"/>
        <end position="201"/>
    </location>
</feature>
<dbReference type="Pfam" id="PF04932">
    <property type="entry name" value="Wzy_C"/>
    <property type="match status" value="1"/>
</dbReference>
<name>A0ABS2UIJ5_9LEPT</name>
<feature type="transmembrane region" description="Helical" evidence="5">
    <location>
        <begin position="37"/>
        <end position="53"/>
    </location>
</feature>
<feature type="transmembrane region" description="Helical" evidence="5">
    <location>
        <begin position="91"/>
        <end position="109"/>
    </location>
</feature>
<dbReference type="RefSeq" id="WP_205280775.1">
    <property type="nucleotide sequence ID" value="NZ_JAFFPU010000067.1"/>
</dbReference>
<evidence type="ECO:0000256" key="5">
    <source>
        <dbReference type="SAM" id="Phobius"/>
    </source>
</evidence>
<evidence type="ECO:0000259" key="6">
    <source>
        <dbReference type="Pfam" id="PF04932"/>
    </source>
</evidence>
<feature type="domain" description="O-antigen ligase-related" evidence="6">
    <location>
        <begin position="286"/>
        <end position="439"/>
    </location>
</feature>
<dbReference type="PANTHER" id="PTHR37422">
    <property type="entry name" value="TEICHURONIC ACID BIOSYNTHESIS PROTEIN TUAE"/>
    <property type="match status" value="1"/>
</dbReference>
<evidence type="ECO:0000256" key="2">
    <source>
        <dbReference type="ARBA" id="ARBA00022692"/>
    </source>
</evidence>
<dbReference type="InterPro" id="IPR007016">
    <property type="entry name" value="O-antigen_ligase-rel_domated"/>
</dbReference>
<keyword evidence="8" id="KW-1185">Reference proteome</keyword>
<keyword evidence="2 5" id="KW-0812">Transmembrane</keyword>
<feature type="transmembrane region" description="Helical" evidence="5">
    <location>
        <begin position="300"/>
        <end position="317"/>
    </location>
</feature>
<keyword evidence="3 5" id="KW-1133">Transmembrane helix</keyword>
<accession>A0ABS2UIJ5</accession>
<keyword evidence="7" id="KW-0436">Ligase</keyword>
<feature type="transmembrane region" description="Helical" evidence="5">
    <location>
        <begin position="213"/>
        <end position="236"/>
    </location>
</feature>
<proteinExistence type="predicted"/>
<dbReference type="Proteomes" id="UP000724686">
    <property type="component" value="Unassembled WGS sequence"/>
</dbReference>
<feature type="transmembrane region" description="Helical" evidence="5">
    <location>
        <begin position="59"/>
        <end position="79"/>
    </location>
</feature>
<evidence type="ECO:0000256" key="4">
    <source>
        <dbReference type="ARBA" id="ARBA00023136"/>
    </source>
</evidence>
<feature type="transmembrane region" description="Helical" evidence="5">
    <location>
        <begin position="277"/>
        <end position="294"/>
    </location>
</feature>
<evidence type="ECO:0000256" key="3">
    <source>
        <dbReference type="ARBA" id="ARBA00022989"/>
    </source>
</evidence>
<feature type="transmembrane region" description="Helical" evidence="5">
    <location>
        <begin position="6"/>
        <end position="25"/>
    </location>
</feature>
<feature type="transmembrane region" description="Helical" evidence="5">
    <location>
        <begin position="248"/>
        <end position="270"/>
    </location>
</feature>
<evidence type="ECO:0000313" key="8">
    <source>
        <dbReference type="Proteomes" id="UP000724686"/>
    </source>
</evidence>
<dbReference type="GO" id="GO:0016874">
    <property type="term" value="F:ligase activity"/>
    <property type="evidence" value="ECO:0007669"/>
    <property type="project" value="UniProtKB-KW"/>
</dbReference>
<sequence length="664" mass="75694">MSQFLNLKTLPLILLCFCFGFLFFFDPSNPALSRDTLVFSLFVWIVCFAIAWKKKLNRIHPFFFLACLFLIGISTINGINRAPVVYFPQKLNLKLLYVAAFSFSIFLFLKNVSPIFLFIHTIAFASSPPLFSSIKSIPVLIFVLASFLYLAPKRIRFQRIHWILAFFFLLALISSILSYKSQAGLLQLSLLLSGIGIFFLISSYPSRAVKKGLLLILSFDLLLNTVNLFSAIHTMWPFSILEPPLLLTYAGFPVSAIAVISAFSALILFYTAFQFSLYSWILIPAGILSIYITFLNHSRASILAFFLAGISFLLLRLGKKTSFPKVIFPAALVLFLVGFGIYFLTARESIAHYLNPETLWIRFSLWAFHFQSVFQSAPVLGLGPDADSLLAHLPGVQATNLGYSDFYLFLHSFRSYPQAHNLYVETYTSFGILGSLVFLAISVEFSFYSWRMLKSGSRAVTNLGLFLSSILVFVAFHEFFDFNLGEQHFLIPVALSASLLRIKDSFKSEAVQTEKGIFRLAFYAALIVFGLVCFQLIWEQRLRNLILASVQNEIELDNFLIYKEKNPSENRKKKSYPTDEIVKNEKWIRSEESLVLASFILRKKKEYEPLSISLLARCIRQNPYSSVCRKEKAALLRKNNPNLDIQKEIEEAKKTDPFHIIFTE</sequence>
<dbReference type="InterPro" id="IPR051533">
    <property type="entry name" value="WaaL-like"/>
</dbReference>
<comment type="caution">
    <text evidence="7">The sequence shown here is derived from an EMBL/GenBank/DDBJ whole genome shotgun (WGS) entry which is preliminary data.</text>
</comment>
<keyword evidence="4 5" id="KW-0472">Membrane</keyword>
<comment type="subcellular location">
    <subcellularLocation>
        <location evidence="1">Membrane</location>
        <topology evidence="1">Multi-pass membrane protein</topology>
    </subcellularLocation>
</comment>
<organism evidence="7 8">
    <name type="scientific">Leptospira ainlahdjerensis</name>
    <dbReference type="NCBI Taxonomy" id="2810033"/>
    <lineage>
        <taxon>Bacteria</taxon>
        <taxon>Pseudomonadati</taxon>
        <taxon>Spirochaetota</taxon>
        <taxon>Spirochaetia</taxon>
        <taxon>Leptospirales</taxon>
        <taxon>Leptospiraceae</taxon>
        <taxon>Leptospira</taxon>
    </lineage>
</organism>
<evidence type="ECO:0000313" key="7">
    <source>
        <dbReference type="EMBL" id="MBM9578810.1"/>
    </source>
</evidence>
<feature type="transmembrane region" description="Helical" evidence="5">
    <location>
        <begin position="326"/>
        <end position="345"/>
    </location>
</feature>
<reference evidence="7 8" key="1">
    <citation type="submission" date="2021-02" db="EMBL/GenBank/DDBJ databases">
        <title>Leptospira ainlahdjerensis sp. nov., Leptospira ainazelensis sp. nov., Leptospira abararensis sp. nov. and Leptospira chreensis sp. nov., four new species isolated from water sources in Algeria.</title>
        <authorList>
            <person name="Amara Korba A."/>
            <person name="Kainiu M."/>
            <person name="Vincent A.T."/>
            <person name="Mariet J.-F."/>
            <person name="Veyrier F.J."/>
            <person name="Goarant C."/>
            <person name="Picardeau M."/>
        </authorList>
    </citation>
    <scope>NUCLEOTIDE SEQUENCE [LARGE SCALE GENOMIC DNA]</scope>
    <source>
        <strain evidence="7 8">201903070</strain>
    </source>
</reference>
<feature type="transmembrane region" description="Helical" evidence="5">
    <location>
        <begin position="520"/>
        <end position="538"/>
    </location>
</feature>
<feature type="transmembrane region" description="Helical" evidence="5">
    <location>
        <begin position="162"/>
        <end position="179"/>
    </location>
</feature>
<gene>
    <name evidence="7" type="ORF">JWG45_16825</name>
</gene>
<dbReference type="PANTHER" id="PTHR37422:SF13">
    <property type="entry name" value="LIPOPOLYSACCHARIDE BIOSYNTHESIS PROTEIN PA4999-RELATED"/>
    <property type="match status" value="1"/>
</dbReference>
<feature type="transmembrane region" description="Helical" evidence="5">
    <location>
        <begin position="129"/>
        <end position="150"/>
    </location>
</feature>
<dbReference type="EMBL" id="JAFFPU010000067">
    <property type="protein sequence ID" value="MBM9578810.1"/>
    <property type="molecule type" value="Genomic_DNA"/>
</dbReference>
<feature type="transmembrane region" description="Helical" evidence="5">
    <location>
        <begin position="427"/>
        <end position="447"/>
    </location>
</feature>
<evidence type="ECO:0000256" key="1">
    <source>
        <dbReference type="ARBA" id="ARBA00004141"/>
    </source>
</evidence>